<accession>A0A381TKG5</accession>
<sequence>MSSNGKQQLELFSESEALWKKESSSDGERKYNFETVSGEEVDLLYYPEKPNGEFMEKISFPGQYPYTRGIHANMYRGRLWTMRQFSGFGTPKETNERYHFLMKEGQMGLSVAYDMPTLMGYDADHPISEGEVGRCGVSVCSLKDMETLFHGINLGDVSVSQTINGPSIVLLAFYIAVAEEQGVPLKDLRGTLQNDILKEFTAQKEWIYPPRDHMRIITDTIEFCTYEMPQFNTVSVSGYHIREAGSTAAQELAFTLLDGFCYVEHAIERGIDIDKFAPRLSFFFNSHLDFLEEIAKFRAARRIWARHMKDKYGAKDPRSWKLRFHTQTAGCSLTAQQPEINIARTAFQAMAGVLGGTQSLHTNSMDETLALPSEKAAEIALRTQQIIAYETGVSNVVDPLGGSWYIESLTDELEKEAEEYFEKVEKMGGVIPALEEGFFQREIARSAFEYEKKINENSRIVVGVNDFVKDDEEIEIPILEIGLEAEEKQKKKLTELRDRRDQVKVDTALKRVEETSRDGANLVPPIVAAAKELATMGEIVDAMKTVFGEWTETPVV</sequence>
<keyword evidence="1" id="KW-0413">Isomerase</keyword>
<evidence type="ECO:0000256" key="1">
    <source>
        <dbReference type="ARBA" id="ARBA00023235"/>
    </source>
</evidence>
<dbReference type="Pfam" id="PF01642">
    <property type="entry name" value="MM_CoA_mutase"/>
    <property type="match status" value="1"/>
</dbReference>
<name>A0A381TKG5_9ZZZZ</name>
<evidence type="ECO:0000259" key="2">
    <source>
        <dbReference type="Pfam" id="PF01642"/>
    </source>
</evidence>
<dbReference type="PANTHER" id="PTHR48101:SF1">
    <property type="entry name" value="METHYLMALONYL-COA MUTASE, LARGE SUBUNIT"/>
    <property type="match status" value="1"/>
</dbReference>
<organism evidence="3">
    <name type="scientific">marine metagenome</name>
    <dbReference type="NCBI Taxonomy" id="408172"/>
    <lineage>
        <taxon>unclassified sequences</taxon>
        <taxon>metagenomes</taxon>
        <taxon>ecological metagenomes</taxon>
    </lineage>
</organism>
<dbReference type="InterPro" id="IPR006098">
    <property type="entry name" value="MMCoA_mutase_a_cat"/>
</dbReference>
<dbReference type="Gene3D" id="3.20.20.240">
    <property type="entry name" value="Methylmalonyl-CoA mutase"/>
    <property type="match status" value="1"/>
</dbReference>
<dbReference type="EMBL" id="UINC01004745">
    <property type="protein sequence ID" value="SVA16560.1"/>
    <property type="molecule type" value="Genomic_DNA"/>
</dbReference>
<evidence type="ECO:0000313" key="3">
    <source>
        <dbReference type="EMBL" id="SVA16560.1"/>
    </source>
</evidence>
<dbReference type="InterPro" id="IPR006099">
    <property type="entry name" value="MeMalonylCoA_mutase_a/b_cat"/>
</dbReference>
<proteinExistence type="predicted"/>
<dbReference type="NCBIfam" id="TIGR00641">
    <property type="entry name" value="acid_CoA_mut_N"/>
    <property type="match status" value="1"/>
</dbReference>
<dbReference type="SUPFAM" id="SSF51703">
    <property type="entry name" value="Cobalamin (vitamin B12)-dependent enzymes"/>
    <property type="match status" value="1"/>
</dbReference>
<dbReference type="GO" id="GO:0031419">
    <property type="term" value="F:cobalamin binding"/>
    <property type="evidence" value="ECO:0007669"/>
    <property type="project" value="InterPro"/>
</dbReference>
<reference evidence="3" key="1">
    <citation type="submission" date="2018-05" db="EMBL/GenBank/DDBJ databases">
        <authorList>
            <person name="Lanie J.A."/>
            <person name="Ng W.-L."/>
            <person name="Kazmierczak K.M."/>
            <person name="Andrzejewski T.M."/>
            <person name="Davidsen T.M."/>
            <person name="Wayne K.J."/>
            <person name="Tettelin H."/>
            <person name="Glass J.I."/>
            <person name="Rusch D."/>
            <person name="Podicherti R."/>
            <person name="Tsui H.-C.T."/>
            <person name="Winkler M.E."/>
        </authorList>
    </citation>
    <scope>NUCLEOTIDE SEQUENCE</scope>
</reference>
<dbReference type="InterPro" id="IPR016176">
    <property type="entry name" value="Cbl-dep_enz_cat"/>
</dbReference>
<protein>
    <recommendedName>
        <fullName evidence="2">Methylmalonyl-CoA mutase alpha/beta chain catalytic domain-containing protein</fullName>
    </recommendedName>
</protein>
<gene>
    <name evidence="3" type="ORF">METZ01_LOCUS69414</name>
</gene>
<dbReference type="PANTHER" id="PTHR48101">
    <property type="entry name" value="METHYLMALONYL-COA MUTASE, MITOCHONDRIAL-RELATED"/>
    <property type="match status" value="1"/>
</dbReference>
<feature type="domain" description="Methylmalonyl-CoA mutase alpha/beta chain catalytic" evidence="2">
    <location>
        <begin position="35"/>
        <end position="549"/>
    </location>
</feature>
<dbReference type="AlphaFoldDB" id="A0A381TKG5"/>
<dbReference type="GO" id="GO:0004494">
    <property type="term" value="F:methylmalonyl-CoA mutase activity"/>
    <property type="evidence" value="ECO:0007669"/>
    <property type="project" value="InterPro"/>
</dbReference>